<keyword evidence="1" id="KW-1133">Transmembrane helix</keyword>
<dbReference type="AlphaFoldDB" id="A0A9D4Z863"/>
<accession>A0A9D4Z863</accession>
<dbReference type="EMBL" id="JABFUD020000021">
    <property type="protein sequence ID" value="KAI5063236.1"/>
    <property type="molecule type" value="Genomic_DNA"/>
</dbReference>
<evidence type="ECO:0000313" key="3">
    <source>
        <dbReference type="Proteomes" id="UP000886520"/>
    </source>
</evidence>
<dbReference type="OrthoDB" id="1968722at2759"/>
<protein>
    <submittedName>
        <fullName evidence="2">Uncharacterized protein</fullName>
    </submittedName>
</protein>
<name>A0A9D4Z863_ADICA</name>
<dbReference type="Proteomes" id="UP000886520">
    <property type="component" value="Chromosome 21"/>
</dbReference>
<proteinExistence type="predicted"/>
<evidence type="ECO:0000256" key="1">
    <source>
        <dbReference type="SAM" id="Phobius"/>
    </source>
</evidence>
<sequence>MIYLQYSVAQIFLSVLSMVICIQKQPCGKFNCVAALVLYGVLLTYQIFVAVMVVKIASIPIVGDGERHGNGNWLEEFEAQNTGAGSASNSIFEDHNNIKEYSDVIIAVEQPDGEKYAIARLLKDVAIISPILCIDEESSHSKEDKNTPFKEKTRCESAQENLPSSCNNHNRLEKSEVSASKLEDLHSDNMGPKIASEITSRAPICNHLPMNEKQSGVNAQGLEMVEHELIKAGTKQEDEELASDVFLATLSAEIVSFFENNVSRYARAS</sequence>
<feature type="transmembrane region" description="Helical" evidence="1">
    <location>
        <begin position="34"/>
        <end position="54"/>
    </location>
</feature>
<keyword evidence="1" id="KW-0472">Membrane</keyword>
<comment type="caution">
    <text evidence="2">The sequence shown here is derived from an EMBL/GenBank/DDBJ whole genome shotgun (WGS) entry which is preliminary data.</text>
</comment>
<keyword evidence="3" id="KW-1185">Reference proteome</keyword>
<evidence type="ECO:0000313" key="2">
    <source>
        <dbReference type="EMBL" id="KAI5063236.1"/>
    </source>
</evidence>
<reference evidence="2" key="1">
    <citation type="submission" date="2021-01" db="EMBL/GenBank/DDBJ databases">
        <title>Adiantum capillus-veneris genome.</title>
        <authorList>
            <person name="Fang Y."/>
            <person name="Liao Q."/>
        </authorList>
    </citation>
    <scope>NUCLEOTIDE SEQUENCE</scope>
    <source>
        <strain evidence="2">H3</strain>
        <tissue evidence="2">Leaf</tissue>
    </source>
</reference>
<keyword evidence="1" id="KW-0812">Transmembrane</keyword>
<organism evidence="2 3">
    <name type="scientific">Adiantum capillus-veneris</name>
    <name type="common">Maidenhair fern</name>
    <dbReference type="NCBI Taxonomy" id="13818"/>
    <lineage>
        <taxon>Eukaryota</taxon>
        <taxon>Viridiplantae</taxon>
        <taxon>Streptophyta</taxon>
        <taxon>Embryophyta</taxon>
        <taxon>Tracheophyta</taxon>
        <taxon>Polypodiopsida</taxon>
        <taxon>Polypodiidae</taxon>
        <taxon>Polypodiales</taxon>
        <taxon>Pteridineae</taxon>
        <taxon>Pteridaceae</taxon>
        <taxon>Vittarioideae</taxon>
        <taxon>Adiantum</taxon>
    </lineage>
</organism>
<gene>
    <name evidence="2" type="ORF">GOP47_0021783</name>
</gene>